<evidence type="ECO:0000256" key="3">
    <source>
        <dbReference type="ARBA" id="ARBA00012483"/>
    </source>
</evidence>
<evidence type="ECO:0000256" key="1">
    <source>
        <dbReference type="ARBA" id="ARBA00000900"/>
    </source>
</evidence>
<dbReference type="SUPFAM" id="SSF57850">
    <property type="entry name" value="RING/U-box"/>
    <property type="match status" value="1"/>
</dbReference>
<comment type="subcellular location">
    <subcellularLocation>
        <location evidence="2">Membrane</location>
        <topology evidence="2">Multi-pass membrane protein</topology>
    </subcellularLocation>
</comment>
<keyword evidence="6" id="KW-0479">Metal-binding</keyword>
<dbReference type="Gene3D" id="3.30.40.10">
    <property type="entry name" value="Zinc/RING finger domain, C3HC4 (zinc finger)"/>
    <property type="match status" value="1"/>
</dbReference>
<dbReference type="PANTHER" id="PTHR45977:SF4">
    <property type="entry name" value="RING-TYPE DOMAIN-CONTAINING PROTEIN"/>
    <property type="match status" value="1"/>
</dbReference>
<dbReference type="InterPro" id="IPR013083">
    <property type="entry name" value="Znf_RING/FYVE/PHD"/>
</dbReference>
<dbReference type="EC" id="2.3.2.27" evidence="3"/>
<dbReference type="AlphaFoldDB" id="A0A2P2JHD0"/>
<dbReference type="PANTHER" id="PTHR45977">
    <property type="entry name" value="TARGET OF ERK KINASE MPK-1"/>
    <property type="match status" value="1"/>
</dbReference>
<evidence type="ECO:0000256" key="5">
    <source>
        <dbReference type="ARBA" id="ARBA00022692"/>
    </source>
</evidence>
<organism evidence="15">
    <name type="scientific">Rhizophora mucronata</name>
    <name type="common">Asiatic mangrove</name>
    <dbReference type="NCBI Taxonomy" id="61149"/>
    <lineage>
        <taxon>Eukaryota</taxon>
        <taxon>Viridiplantae</taxon>
        <taxon>Streptophyta</taxon>
        <taxon>Embryophyta</taxon>
        <taxon>Tracheophyta</taxon>
        <taxon>Spermatophyta</taxon>
        <taxon>Magnoliopsida</taxon>
        <taxon>eudicotyledons</taxon>
        <taxon>Gunneridae</taxon>
        <taxon>Pentapetalae</taxon>
        <taxon>rosids</taxon>
        <taxon>fabids</taxon>
        <taxon>Malpighiales</taxon>
        <taxon>Rhizophoraceae</taxon>
        <taxon>Rhizophora</taxon>
    </lineage>
</organism>
<comment type="catalytic activity">
    <reaction evidence="1">
        <text>S-ubiquitinyl-[E2 ubiquitin-conjugating enzyme]-L-cysteine + [acceptor protein]-L-lysine = [E2 ubiquitin-conjugating enzyme]-L-cysteine + N(6)-ubiquitinyl-[acceptor protein]-L-lysine.</text>
        <dbReference type="EC" id="2.3.2.27"/>
    </reaction>
</comment>
<proteinExistence type="predicted"/>
<evidence type="ECO:0000256" key="7">
    <source>
        <dbReference type="ARBA" id="ARBA00022771"/>
    </source>
</evidence>
<dbReference type="Pfam" id="PF13639">
    <property type="entry name" value="zf-RING_2"/>
    <property type="match status" value="1"/>
</dbReference>
<dbReference type="PROSITE" id="PS50089">
    <property type="entry name" value="ZF_RING_2"/>
    <property type="match status" value="1"/>
</dbReference>
<feature type="compositionally biased region" description="Basic and acidic residues" evidence="13">
    <location>
        <begin position="68"/>
        <end position="89"/>
    </location>
</feature>
<evidence type="ECO:0000259" key="14">
    <source>
        <dbReference type="PROSITE" id="PS50089"/>
    </source>
</evidence>
<sequence length="186" mass="21154">MAGMLPGVNCAPRRRFHLSRDPPGAAVHGWTRQSSLCCYRGNQETLSMQRSMLIKPLEDEKLGAKAREAKERLDEKLKVQRKSETKRDSGTGGRRNGNGRSMAPREIQTELFGPKNSGSKRFNWTKLNWKASEQDDCTICLERFTAGEHLVHLPCAHRFHTLCLVPWLENNAHCPCCRMQTHVQLS</sequence>
<evidence type="ECO:0000256" key="2">
    <source>
        <dbReference type="ARBA" id="ARBA00004141"/>
    </source>
</evidence>
<dbReference type="GO" id="GO:0016020">
    <property type="term" value="C:membrane"/>
    <property type="evidence" value="ECO:0007669"/>
    <property type="project" value="UniProtKB-SubCell"/>
</dbReference>
<evidence type="ECO:0000256" key="10">
    <source>
        <dbReference type="ARBA" id="ARBA00022989"/>
    </source>
</evidence>
<dbReference type="SMART" id="SM00184">
    <property type="entry name" value="RING"/>
    <property type="match status" value="1"/>
</dbReference>
<keyword evidence="9" id="KW-0862">Zinc</keyword>
<keyword evidence="7 12" id="KW-0863">Zinc-finger</keyword>
<keyword evidence="11" id="KW-0472">Membrane</keyword>
<protein>
    <recommendedName>
        <fullName evidence="3">RING-type E3 ubiquitin transferase</fullName>
        <ecNumber evidence="3">2.3.2.27</ecNumber>
    </recommendedName>
</protein>
<evidence type="ECO:0000256" key="13">
    <source>
        <dbReference type="SAM" id="MobiDB-lite"/>
    </source>
</evidence>
<reference evidence="15" key="1">
    <citation type="submission" date="2018-02" db="EMBL/GenBank/DDBJ databases">
        <title>Rhizophora mucronata_Transcriptome.</title>
        <authorList>
            <person name="Meera S.P."/>
            <person name="Sreeshan A."/>
            <person name="Augustine A."/>
        </authorList>
    </citation>
    <scope>NUCLEOTIDE SEQUENCE</scope>
    <source>
        <tissue evidence="15">Leaf</tissue>
    </source>
</reference>
<accession>A0A2P2JHD0</accession>
<dbReference type="CDD" id="cd16454">
    <property type="entry name" value="RING-H2_PA-TM-RING"/>
    <property type="match status" value="1"/>
</dbReference>
<dbReference type="GO" id="GO:0016567">
    <property type="term" value="P:protein ubiquitination"/>
    <property type="evidence" value="ECO:0007669"/>
    <property type="project" value="TreeGrafter"/>
</dbReference>
<dbReference type="GO" id="GO:0061630">
    <property type="term" value="F:ubiquitin protein ligase activity"/>
    <property type="evidence" value="ECO:0007669"/>
    <property type="project" value="UniProtKB-EC"/>
</dbReference>
<evidence type="ECO:0000256" key="9">
    <source>
        <dbReference type="ARBA" id="ARBA00022833"/>
    </source>
</evidence>
<dbReference type="GO" id="GO:0006511">
    <property type="term" value="P:ubiquitin-dependent protein catabolic process"/>
    <property type="evidence" value="ECO:0007669"/>
    <property type="project" value="TreeGrafter"/>
</dbReference>
<evidence type="ECO:0000256" key="8">
    <source>
        <dbReference type="ARBA" id="ARBA00022786"/>
    </source>
</evidence>
<keyword evidence="8" id="KW-0833">Ubl conjugation pathway</keyword>
<name>A0A2P2JHD0_RHIMU</name>
<feature type="region of interest" description="Disordered" evidence="13">
    <location>
        <begin position="68"/>
        <end position="114"/>
    </location>
</feature>
<feature type="domain" description="RING-type" evidence="14">
    <location>
        <begin position="137"/>
        <end position="178"/>
    </location>
</feature>
<evidence type="ECO:0000256" key="11">
    <source>
        <dbReference type="ARBA" id="ARBA00023136"/>
    </source>
</evidence>
<keyword evidence="4" id="KW-0808">Transferase</keyword>
<dbReference type="EMBL" id="GGEC01012399">
    <property type="protein sequence ID" value="MBW92882.1"/>
    <property type="molecule type" value="Transcribed_RNA"/>
</dbReference>
<keyword evidence="5" id="KW-0812">Transmembrane</keyword>
<evidence type="ECO:0000313" key="15">
    <source>
        <dbReference type="EMBL" id="MBW92882.1"/>
    </source>
</evidence>
<dbReference type="FunFam" id="3.30.40.10:FF:000611">
    <property type="entry name" value="Zinc finger family protein"/>
    <property type="match status" value="1"/>
</dbReference>
<evidence type="ECO:0000256" key="12">
    <source>
        <dbReference type="PROSITE-ProRule" id="PRU00175"/>
    </source>
</evidence>
<dbReference type="GO" id="GO:0008270">
    <property type="term" value="F:zinc ion binding"/>
    <property type="evidence" value="ECO:0007669"/>
    <property type="project" value="UniProtKB-KW"/>
</dbReference>
<dbReference type="InterPro" id="IPR001841">
    <property type="entry name" value="Znf_RING"/>
</dbReference>
<keyword evidence="10" id="KW-1133">Transmembrane helix</keyword>
<evidence type="ECO:0000256" key="6">
    <source>
        <dbReference type="ARBA" id="ARBA00022723"/>
    </source>
</evidence>
<evidence type="ECO:0000256" key="4">
    <source>
        <dbReference type="ARBA" id="ARBA00022679"/>
    </source>
</evidence>